<protein>
    <submittedName>
        <fullName evidence="1">Uncharacterized protein</fullName>
    </submittedName>
</protein>
<reference evidence="1" key="1">
    <citation type="submission" date="2018-02" db="EMBL/GenBank/DDBJ databases">
        <title>Rhizophora mucronata_Transcriptome.</title>
        <authorList>
            <person name="Meera S.P."/>
            <person name="Sreeshan A."/>
            <person name="Augustine A."/>
        </authorList>
    </citation>
    <scope>NUCLEOTIDE SEQUENCE</scope>
    <source>
        <tissue evidence="1">Leaf</tissue>
    </source>
</reference>
<sequence>MNNVKLNRTGKKSSLSNMIAAQMSTAATRSKMQWTRAESPINCCGQTLRGFKIRDVGAFVAVAYKNFLFVSPTVQIFFSLLSSLSQLDYLADHSHTFESGS</sequence>
<name>A0A2P2NMS1_RHIMU</name>
<accession>A0A2P2NMS1</accession>
<organism evidence="1">
    <name type="scientific">Rhizophora mucronata</name>
    <name type="common">Asiatic mangrove</name>
    <dbReference type="NCBI Taxonomy" id="61149"/>
    <lineage>
        <taxon>Eukaryota</taxon>
        <taxon>Viridiplantae</taxon>
        <taxon>Streptophyta</taxon>
        <taxon>Embryophyta</taxon>
        <taxon>Tracheophyta</taxon>
        <taxon>Spermatophyta</taxon>
        <taxon>Magnoliopsida</taxon>
        <taxon>eudicotyledons</taxon>
        <taxon>Gunneridae</taxon>
        <taxon>Pentapetalae</taxon>
        <taxon>rosids</taxon>
        <taxon>fabids</taxon>
        <taxon>Malpighiales</taxon>
        <taxon>Rhizophoraceae</taxon>
        <taxon>Rhizophora</taxon>
    </lineage>
</organism>
<proteinExistence type="predicted"/>
<dbReference type="EMBL" id="GGEC01063318">
    <property type="protein sequence ID" value="MBX43802.1"/>
    <property type="molecule type" value="Transcribed_RNA"/>
</dbReference>
<dbReference type="AlphaFoldDB" id="A0A2P2NMS1"/>
<evidence type="ECO:0000313" key="1">
    <source>
        <dbReference type="EMBL" id="MBX43802.1"/>
    </source>
</evidence>